<protein>
    <recommendedName>
        <fullName evidence="1">pEK499-p136 HEPN domain-containing protein</fullName>
    </recommendedName>
</protein>
<evidence type="ECO:0000313" key="2">
    <source>
        <dbReference type="EMBL" id="TWR78994.1"/>
    </source>
</evidence>
<organism evidence="2 3">
    <name type="scientific">Pseudomonas saxonica</name>
    <dbReference type="NCBI Taxonomy" id="2600598"/>
    <lineage>
        <taxon>Bacteria</taxon>
        <taxon>Pseudomonadati</taxon>
        <taxon>Pseudomonadota</taxon>
        <taxon>Gammaproteobacteria</taxon>
        <taxon>Pseudomonadales</taxon>
        <taxon>Pseudomonadaceae</taxon>
        <taxon>Pseudomonas</taxon>
    </lineage>
</organism>
<proteinExistence type="predicted"/>
<evidence type="ECO:0000313" key="3">
    <source>
        <dbReference type="Proteomes" id="UP000317901"/>
    </source>
</evidence>
<dbReference type="InterPro" id="IPR041318">
    <property type="entry name" value="pEK499_p136"/>
</dbReference>
<name>A0A5C5PV96_9PSED</name>
<sequence length="142" mass="16689">MSYFNNFERLFMQRSLELIDTYNGEYETTQLLNGLIGLLFFPHERMRELIPEISLQELEAWGFDPDCIVNAGANKEPRELRLGEIIRRLRNSVAHCRVNPFPNDDRPCEGFFFADNNGFEAKIPTNQIKNLMRNLLEHLLQQ</sequence>
<gene>
    <name evidence="2" type="ORF">FJD37_23385</name>
</gene>
<dbReference type="RefSeq" id="WP_146427734.1">
    <property type="nucleotide sequence ID" value="NZ_VFIP01000085.1"/>
</dbReference>
<evidence type="ECO:0000259" key="1">
    <source>
        <dbReference type="Pfam" id="PF18736"/>
    </source>
</evidence>
<dbReference type="Pfam" id="PF18736">
    <property type="entry name" value="pEK499_p136"/>
    <property type="match status" value="1"/>
</dbReference>
<dbReference type="AlphaFoldDB" id="A0A5C5PV96"/>
<dbReference type="EMBL" id="VFIP01000085">
    <property type="protein sequence ID" value="TWR78994.1"/>
    <property type="molecule type" value="Genomic_DNA"/>
</dbReference>
<comment type="caution">
    <text evidence="2">The sequence shown here is derived from an EMBL/GenBank/DDBJ whole genome shotgun (WGS) entry which is preliminary data.</text>
</comment>
<reference evidence="2 3" key="1">
    <citation type="submission" date="2019-06" db="EMBL/GenBank/DDBJ databases">
        <title>Pseudomonas bimorpha sp. nov. isolated from bovine raw milk and skim milk concentrate.</title>
        <authorList>
            <person name="Hofmann K."/>
            <person name="Huptas C."/>
            <person name="Doll E."/>
            <person name="Scherer S."/>
            <person name="Wenning M."/>
        </authorList>
    </citation>
    <scope>NUCLEOTIDE SEQUENCE [LARGE SCALE GENOMIC DNA]</scope>
    <source>
        <strain evidence="2 3">DSM 108990</strain>
    </source>
</reference>
<dbReference type="Proteomes" id="UP000317901">
    <property type="component" value="Unassembled WGS sequence"/>
</dbReference>
<dbReference type="OrthoDB" id="7060015at2"/>
<feature type="domain" description="pEK499-p136 HEPN" evidence="1">
    <location>
        <begin position="1"/>
        <end position="141"/>
    </location>
</feature>
<accession>A0A5C5PV96</accession>